<keyword evidence="14" id="KW-1185">Reference proteome</keyword>
<dbReference type="Pfam" id="PF00271">
    <property type="entry name" value="Helicase_C"/>
    <property type="match status" value="1"/>
</dbReference>
<dbReference type="OrthoDB" id="249932at2759"/>
<evidence type="ECO:0000313" key="13">
    <source>
        <dbReference type="EMBL" id="CAF0769025.1"/>
    </source>
</evidence>
<evidence type="ECO:0000256" key="4">
    <source>
        <dbReference type="ARBA" id="ARBA00022801"/>
    </source>
</evidence>
<dbReference type="InterPro" id="IPR002999">
    <property type="entry name" value="Tudor"/>
</dbReference>
<keyword evidence="4" id="KW-0378">Hydrolase</keyword>
<keyword evidence="8" id="KW-0479">Metal-binding</keyword>
<keyword evidence="5" id="KW-0347">Helicase</keyword>
<comment type="caution">
    <text evidence="13">The sequence shown here is derived from an EMBL/GenBank/DDBJ whole genome shotgun (WGS) entry which is preliminary data.</text>
</comment>
<dbReference type="InterPro" id="IPR001650">
    <property type="entry name" value="Helicase_C-like"/>
</dbReference>
<evidence type="ECO:0000259" key="12">
    <source>
        <dbReference type="PROSITE" id="PS51203"/>
    </source>
</evidence>
<keyword evidence="8" id="KW-0863">Zinc-finger</keyword>
<dbReference type="GO" id="GO:0016787">
    <property type="term" value="F:hydrolase activity"/>
    <property type="evidence" value="ECO:0007669"/>
    <property type="project" value="UniProtKB-KW"/>
</dbReference>
<dbReference type="Gene3D" id="2.30.30.140">
    <property type="match status" value="2"/>
</dbReference>
<dbReference type="CDD" id="cd20435">
    <property type="entry name" value="Tudor_TDRD12_rpt2"/>
    <property type="match status" value="1"/>
</dbReference>
<dbReference type="SUPFAM" id="SSF52540">
    <property type="entry name" value="P-loop containing nucleoside triphosphate hydrolases"/>
    <property type="match status" value="1"/>
</dbReference>
<dbReference type="Pfam" id="PF00567">
    <property type="entry name" value="TUDOR"/>
    <property type="match status" value="2"/>
</dbReference>
<evidence type="ECO:0000256" key="5">
    <source>
        <dbReference type="ARBA" id="ARBA00022806"/>
    </source>
</evidence>
<evidence type="ECO:0000256" key="3">
    <source>
        <dbReference type="ARBA" id="ARBA00022741"/>
    </source>
</evidence>
<keyword evidence="2" id="KW-0677">Repeat</keyword>
<evidence type="ECO:0000259" key="11">
    <source>
        <dbReference type="PROSITE" id="PS50103"/>
    </source>
</evidence>
<dbReference type="SUPFAM" id="SSF63748">
    <property type="entry name" value="Tudor/PWWP/MBT"/>
    <property type="match status" value="3"/>
</dbReference>
<dbReference type="Proteomes" id="UP000663879">
    <property type="component" value="Unassembled WGS sequence"/>
</dbReference>
<reference evidence="13" key="1">
    <citation type="submission" date="2021-02" db="EMBL/GenBank/DDBJ databases">
        <authorList>
            <person name="Nowell W R."/>
        </authorList>
    </citation>
    <scope>NUCLEOTIDE SEQUENCE</scope>
    <source>
        <strain evidence="13">Ploen Becks lab</strain>
    </source>
</reference>
<evidence type="ECO:0000256" key="6">
    <source>
        <dbReference type="ARBA" id="ARBA00022840"/>
    </source>
</evidence>
<dbReference type="PROSITE" id="PS51203">
    <property type="entry name" value="CS"/>
    <property type="match status" value="1"/>
</dbReference>
<dbReference type="PROSITE" id="PS50103">
    <property type="entry name" value="ZF_C3H1"/>
    <property type="match status" value="1"/>
</dbReference>
<protein>
    <recommendedName>
        <fullName evidence="1">RNA helicase</fullName>
        <ecNumber evidence="1">3.6.4.13</ecNumber>
    </recommendedName>
</protein>
<comment type="catalytic activity">
    <reaction evidence="7">
        <text>ATP + H2O = ADP + phosphate + H(+)</text>
        <dbReference type="Rhea" id="RHEA:13065"/>
        <dbReference type="ChEBI" id="CHEBI:15377"/>
        <dbReference type="ChEBI" id="CHEBI:15378"/>
        <dbReference type="ChEBI" id="CHEBI:30616"/>
        <dbReference type="ChEBI" id="CHEBI:43474"/>
        <dbReference type="ChEBI" id="CHEBI:456216"/>
        <dbReference type="EC" id="3.6.4.13"/>
    </reaction>
</comment>
<feature type="domain" description="CS" evidence="12">
    <location>
        <begin position="1718"/>
        <end position="1802"/>
    </location>
</feature>
<keyword evidence="8" id="KW-0862">Zinc</keyword>
<feature type="domain" description="C3H1-type" evidence="11">
    <location>
        <begin position="834"/>
        <end position="864"/>
    </location>
</feature>
<dbReference type="EC" id="3.6.4.13" evidence="1"/>
<keyword evidence="9" id="KW-0175">Coiled coil</keyword>
<name>A0A813QKG7_9BILA</name>
<feature type="compositionally biased region" description="Basic and acidic residues" evidence="10">
    <location>
        <begin position="1873"/>
        <end position="1884"/>
    </location>
</feature>
<keyword evidence="6" id="KW-0067">ATP-binding</keyword>
<dbReference type="InterPro" id="IPR008978">
    <property type="entry name" value="HSP20-like_chaperone"/>
</dbReference>
<dbReference type="Gene3D" id="3.40.50.300">
    <property type="entry name" value="P-loop containing nucleotide triphosphate hydrolases"/>
    <property type="match status" value="2"/>
</dbReference>
<evidence type="ECO:0000256" key="8">
    <source>
        <dbReference type="PROSITE-ProRule" id="PRU00723"/>
    </source>
</evidence>
<gene>
    <name evidence="13" type="ORF">OXX778_LOCUS4849</name>
</gene>
<dbReference type="InterPro" id="IPR035437">
    <property type="entry name" value="SNase_OB-fold_sf"/>
</dbReference>
<dbReference type="Gene3D" id="2.40.50.90">
    <property type="match status" value="3"/>
</dbReference>
<evidence type="ECO:0000256" key="10">
    <source>
        <dbReference type="SAM" id="MobiDB-lite"/>
    </source>
</evidence>
<feature type="region of interest" description="Disordered" evidence="10">
    <location>
        <begin position="1823"/>
        <end position="1884"/>
    </location>
</feature>
<proteinExistence type="predicted"/>
<organism evidence="13 14">
    <name type="scientific">Brachionus calyciflorus</name>
    <dbReference type="NCBI Taxonomy" id="104777"/>
    <lineage>
        <taxon>Eukaryota</taxon>
        <taxon>Metazoa</taxon>
        <taxon>Spiralia</taxon>
        <taxon>Gnathifera</taxon>
        <taxon>Rotifera</taxon>
        <taxon>Eurotatoria</taxon>
        <taxon>Monogononta</taxon>
        <taxon>Pseudotrocha</taxon>
        <taxon>Ploima</taxon>
        <taxon>Brachionidae</taxon>
        <taxon>Brachionus</taxon>
    </lineage>
</organism>
<evidence type="ECO:0000256" key="2">
    <source>
        <dbReference type="ARBA" id="ARBA00022737"/>
    </source>
</evidence>
<accession>A0A813QKG7</accession>
<keyword evidence="3" id="KW-0547">Nucleotide-binding</keyword>
<dbReference type="GO" id="GO:0008270">
    <property type="term" value="F:zinc ion binding"/>
    <property type="evidence" value="ECO:0007669"/>
    <property type="project" value="UniProtKB-KW"/>
</dbReference>
<evidence type="ECO:0000256" key="7">
    <source>
        <dbReference type="ARBA" id="ARBA00047984"/>
    </source>
</evidence>
<dbReference type="SUPFAM" id="SSF49764">
    <property type="entry name" value="HSP20-like chaperones"/>
    <property type="match status" value="1"/>
</dbReference>
<dbReference type="PANTHER" id="PTHR22655:SF2">
    <property type="entry name" value="ATP-DEPENDENT RNA HELICASE TDRD12-RELATED"/>
    <property type="match status" value="1"/>
</dbReference>
<dbReference type="InterPro" id="IPR027417">
    <property type="entry name" value="P-loop_NTPase"/>
</dbReference>
<evidence type="ECO:0000256" key="1">
    <source>
        <dbReference type="ARBA" id="ARBA00012552"/>
    </source>
</evidence>
<feature type="coiled-coil region" evidence="9">
    <location>
        <begin position="1623"/>
        <end position="1660"/>
    </location>
</feature>
<sequence length="1884" mass="220192">MKEINILHIVSPSKFWIAEKDQKKFIKLISDSLENETNSNGYRESNLDEKDIRGDRLVCFYDLKNEIKSHQGTFYRARILGMREGFKSSSFFKLFLIDVGTTCSAPVNFVKPISNEHIQKLPPLAKCCCLFGIQPNGENKEWMPSSSRFINILKNNSTQILMKVIRTEAQSDSTASKVLNYVKIYLKLNPNEDLNCENNLFNLNNLLVENELANSSDPLLKQPRSSSNIFYAGIPNFRFKNSIKKSNQDLNALNAEFHDLERLVNYLKFSFKSTNNLAKSRTPSPLNDSIDSNLTVQSHLSKSNLFINDDRLEQKFSDIIELDKYVKNPVALKKVKDEFIETSNRYMLIHNAPITPITSYKDSRIHQSVRDYMNLNGVNNISSIDSYFWASIIQGLHTVYIPEDPDPTKNDPSSFVNPLLSTLLEKISHEKKLNRKQTGYVTTSIAQSQCENGPILLIVCGSSENAQRIYELVNNIIETDTTTCHKERIKRLLIQGGGHDEQYDVPLANGVDILIAATPFCLLRAIGSAKTNLERLKYLVFDEGYLLLEKFPYQIKTLMEVYANLVKISNTRIIAQLILVSSFWSTKLEKFINSFMVKPAFIIGNKLEASFFGKAHHILKDFSQDGSIKTSSYLEEIIQNNRHKNILICANKFEKCLKLFEFVKKLKIENVECITTQTKVHRIDRIEKKFSQEEGHILIIEQNMLENVNLDTIKCVINYEFPETKTAYAQRLWTMRKYFTYKKEITVRNEPTINSGSLNDLNRDELELKITNDCQLVDKESESLCSFLFLTKTVGTYADGLCNFLTRIGYKTNDFPPSFMTIVENSRAKKELSKFDLPLCPFIKSFGACLHINPNSCKYRHKPHPKVDKINDLDKGLSLPNEGYVRFKISFVRDTNNFFVNILSHQGLNRENEVVYDRFKNLDLDLQLYFSNANNVKYPTKFRESEMYAFKDTTTSIFKRIKIEEVIKRDGQIAHDLIVKCIDYGSKFKIYSHDLIILPEHFKELPPQGVEVYLCDIRPIEKDLTWSVPSRVFLSEKLLRHKEFIGKIQLAVGSTLWLHPITSYKYLKTLDLIIREDSIQSELIQNNYGVHYPLHLTKLRKLFEENGLFIPKLEDELLKTKREANEFFENFYNLIEYKEDEFTPNYSFLNKSSISENKVYLSSIESFDKLYLQLTKFQKQLENLNEDICDFIKRILDNKEKYKIKNGQRLDDSFDEQGTKLDEQTIKDLKYWERTLLMREKMSKNILDYLATICKKFFCLVNTGSEYNRAQILEFESKEKIKVFCVDFGDCKYVSVDALFPIMPKFIGLLPFQAIECSLDSIIPVPKNERKENLIEPIDFFISLTRDEDRYYFDLFVEVLETFDSNNYSIRLFKQNYPENIDLSHELVVFKYAKLKPDEEIRIFPFLEEKSLDSEVECCPLYGLTKQFVNLFIRGSDETKQSPFLQALEHKTGILQMKTQDELITIGLLQCLSKGISFIENTQKSIQILKFIRKNFFLRKNDCEGFSKLFAENYGLANVLNLIKKSIGKDQEFVNFGLNFLKEIITFSNELKYFIAYNTPYLKAFWYFLDLFKDDQVNIEKCLGLIEQIVKSFDSELVFDDETTNFILNLRNKIKLWLTLEQLDRLNNLCDEFELRELKIEEKEDEEPEEIIELEKIEKEEMRDMNNNYELPDDLDSDLENQFFVDFMNMLAAGSNLNTKSNISEQPGPNIWAPRTDYKYPKCSWNQNNEFVFLKIFLKIKECDLKFKDTWVSFRCQYNGETFGIDLDLFAQIEIPVESGPDNDYFKITMKKKIQAIWIRLLSSVIKPSFIKCEFDNIQEDSEDDEERKKKEYNEFLENMRDKKTSIERPNFRQESPENSDTESESDFEDNYTDMKESKDYRWD</sequence>
<dbReference type="GO" id="GO:0042078">
    <property type="term" value="P:germ-line stem cell division"/>
    <property type="evidence" value="ECO:0007669"/>
    <property type="project" value="TreeGrafter"/>
</dbReference>
<feature type="compositionally biased region" description="Basic and acidic residues" evidence="10">
    <location>
        <begin position="1827"/>
        <end position="1856"/>
    </location>
</feature>
<feature type="compositionally biased region" description="Acidic residues" evidence="10">
    <location>
        <begin position="1858"/>
        <end position="1872"/>
    </location>
</feature>
<dbReference type="GO" id="GO:0005524">
    <property type="term" value="F:ATP binding"/>
    <property type="evidence" value="ECO:0007669"/>
    <property type="project" value="UniProtKB-KW"/>
</dbReference>
<dbReference type="EMBL" id="CAJNOC010000500">
    <property type="protein sequence ID" value="CAF0769025.1"/>
    <property type="molecule type" value="Genomic_DNA"/>
</dbReference>
<dbReference type="InterPro" id="IPR000571">
    <property type="entry name" value="Znf_CCCH"/>
</dbReference>
<feature type="zinc finger region" description="C3H1-type" evidence="8">
    <location>
        <begin position="834"/>
        <end position="864"/>
    </location>
</feature>
<evidence type="ECO:0000256" key="9">
    <source>
        <dbReference type="SAM" id="Coils"/>
    </source>
</evidence>
<dbReference type="Gene3D" id="2.60.40.790">
    <property type="match status" value="1"/>
</dbReference>
<evidence type="ECO:0000313" key="14">
    <source>
        <dbReference type="Proteomes" id="UP000663879"/>
    </source>
</evidence>
<dbReference type="GO" id="GO:0003724">
    <property type="term" value="F:RNA helicase activity"/>
    <property type="evidence" value="ECO:0007669"/>
    <property type="project" value="UniProtKB-EC"/>
</dbReference>
<dbReference type="InterPro" id="IPR007052">
    <property type="entry name" value="CS_dom"/>
</dbReference>
<dbReference type="PANTHER" id="PTHR22655">
    <property type="entry name" value="ATP-DEPENDENT RNA HELICASE TDRD12-RELATED"/>
    <property type="match status" value="1"/>
</dbReference>